<feature type="domain" description="DUF397" evidence="1">
    <location>
        <begin position="7"/>
        <end position="59"/>
    </location>
</feature>
<evidence type="ECO:0000313" key="3">
    <source>
        <dbReference type="Proteomes" id="UP000261811"/>
    </source>
</evidence>
<sequence length="62" mass="6765">MDLSRVVWRKASRSDEIGDKCVEVASMPGWAALRDSKNPEGGVLQLGPVGLRDLVDSVKRRG</sequence>
<evidence type="ECO:0000259" key="1">
    <source>
        <dbReference type="Pfam" id="PF04149"/>
    </source>
</evidence>
<dbReference type="AlphaFoldDB" id="A0A372JKC7"/>
<dbReference type="EMBL" id="QURH01000290">
    <property type="protein sequence ID" value="RFU40369.1"/>
    <property type="molecule type" value="Genomic_DNA"/>
</dbReference>
<dbReference type="RefSeq" id="WP_117358523.1">
    <property type="nucleotide sequence ID" value="NZ_QURH01000290.1"/>
</dbReference>
<gene>
    <name evidence="2" type="ORF">DZF91_17475</name>
</gene>
<keyword evidence="3" id="KW-1185">Reference proteome</keyword>
<accession>A0A372JKC7</accession>
<evidence type="ECO:0000313" key="2">
    <source>
        <dbReference type="EMBL" id="RFU40369.1"/>
    </source>
</evidence>
<dbReference type="Proteomes" id="UP000261811">
    <property type="component" value="Unassembled WGS sequence"/>
</dbReference>
<reference evidence="2 3" key="1">
    <citation type="submission" date="2018-08" db="EMBL/GenBank/DDBJ databases">
        <title>Actinomadura jelena sp. nov., a novel Actinomycete isolated from soil in Chad.</title>
        <authorList>
            <person name="Shi L."/>
        </authorList>
    </citation>
    <scope>NUCLEOTIDE SEQUENCE [LARGE SCALE GENOMIC DNA]</scope>
    <source>
        <strain evidence="2 3">NEAU-G17</strain>
    </source>
</reference>
<dbReference type="Pfam" id="PF04149">
    <property type="entry name" value="DUF397"/>
    <property type="match status" value="1"/>
</dbReference>
<protein>
    <submittedName>
        <fullName evidence="2">DUF397 domain-containing protein</fullName>
    </submittedName>
</protein>
<organism evidence="2 3">
    <name type="scientific">Actinomadura logoneensis</name>
    <dbReference type="NCBI Taxonomy" id="2293572"/>
    <lineage>
        <taxon>Bacteria</taxon>
        <taxon>Bacillati</taxon>
        <taxon>Actinomycetota</taxon>
        <taxon>Actinomycetes</taxon>
        <taxon>Streptosporangiales</taxon>
        <taxon>Thermomonosporaceae</taxon>
        <taxon>Actinomadura</taxon>
    </lineage>
</organism>
<name>A0A372JKC7_9ACTN</name>
<dbReference type="OrthoDB" id="3483392at2"/>
<proteinExistence type="predicted"/>
<comment type="caution">
    <text evidence="2">The sequence shown here is derived from an EMBL/GenBank/DDBJ whole genome shotgun (WGS) entry which is preliminary data.</text>
</comment>
<dbReference type="InterPro" id="IPR007278">
    <property type="entry name" value="DUF397"/>
</dbReference>